<feature type="domain" description="F-box" evidence="1">
    <location>
        <begin position="5"/>
        <end position="51"/>
    </location>
</feature>
<keyword evidence="3" id="KW-1185">Reference proteome</keyword>
<dbReference type="SMART" id="SM00256">
    <property type="entry name" value="FBOX"/>
    <property type="match status" value="1"/>
</dbReference>
<dbReference type="Proteomes" id="UP001566132">
    <property type="component" value="Unassembled WGS sequence"/>
</dbReference>
<dbReference type="SUPFAM" id="SSF81383">
    <property type="entry name" value="F-box domain"/>
    <property type="match status" value="1"/>
</dbReference>
<dbReference type="PROSITE" id="PS50181">
    <property type="entry name" value="FBOX"/>
    <property type="match status" value="1"/>
</dbReference>
<dbReference type="AlphaFoldDB" id="A0ABD1FEC5"/>
<evidence type="ECO:0000259" key="1">
    <source>
        <dbReference type="PROSITE" id="PS50181"/>
    </source>
</evidence>
<dbReference type="Gene3D" id="1.20.1280.50">
    <property type="match status" value="1"/>
</dbReference>
<dbReference type="InterPro" id="IPR001810">
    <property type="entry name" value="F-box_dom"/>
</dbReference>
<comment type="caution">
    <text evidence="2">The sequence shown here is derived from an EMBL/GenBank/DDBJ whole genome shotgun (WGS) entry which is preliminary data.</text>
</comment>
<reference evidence="2 3" key="1">
    <citation type="submission" date="2024-05" db="EMBL/GenBank/DDBJ databases">
        <title>Genetic variation in Jamaican populations of the coffee berry borer (Hypothenemus hampei).</title>
        <authorList>
            <person name="Errbii M."/>
            <person name="Myrie A."/>
        </authorList>
    </citation>
    <scope>NUCLEOTIDE SEQUENCE [LARGE SCALE GENOMIC DNA]</scope>
    <source>
        <strain evidence="2">JA-Hopewell-2020-01-JO</strain>
        <tissue evidence="2">Whole body</tissue>
    </source>
</reference>
<name>A0ABD1FEC5_HYPHA</name>
<dbReference type="EMBL" id="JBDJPC010000001">
    <property type="protein sequence ID" value="KAL1517635.1"/>
    <property type="molecule type" value="Genomic_DNA"/>
</dbReference>
<sequence length="374" mass="45420">MDGNHVDWSRMPFEILCYIFQFFSYRDKLVFLSVCTQWQKAVGAPLFWKKIIVKIDRDLNEPSLLYLIQKYYMHIEILEIGWSVPYASRLKYPEMNYKEIVKRVGRFLILFFERRIQLKHLVIANWYDIYQLRKLCYFLVRIIRHQTSLESITLHNANLNEMNFSKILVLCTLTRHTINQLNIHYSTFNAKRFFDWWVFTNCIEMFDNLTVLTIDCWIFLQFFYKLRVTLHKLELLNLYVANTRKKCDGLIIVNQTDWEKFVICMPKTVVTLKMDNPMSDKRFERILQKHYPLVAFEWNYLFYNESCLKDCQQCLERLVKEQQNVLEKIRLNIPLERNQLQDIIDWIRKKCQKLQSFVFNNQDLLINETGFPSL</sequence>
<proteinExistence type="predicted"/>
<accession>A0ABD1FEC5</accession>
<protein>
    <recommendedName>
        <fullName evidence="1">F-box domain-containing protein</fullName>
    </recommendedName>
</protein>
<organism evidence="2 3">
    <name type="scientific">Hypothenemus hampei</name>
    <name type="common">Coffee berry borer</name>
    <dbReference type="NCBI Taxonomy" id="57062"/>
    <lineage>
        <taxon>Eukaryota</taxon>
        <taxon>Metazoa</taxon>
        <taxon>Ecdysozoa</taxon>
        <taxon>Arthropoda</taxon>
        <taxon>Hexapoda</taxon>
        <taxon>Insecta</taxon>
        <taxon>Pterygota</taxon>
        <taxon>Neoptera</taxon>
        <taxon>Endopterygota</taxon>
        <taxon>Coleoptera</taxon>
        <taxon>Polyphaga</taxon>
        <taxon>Cucujiformia</taxon>
        <taxon>Curculionidae</taxon>
        <taxon>Scolytinae</taxon>
        <taxon>Hypothenemus</taxon>
    </lineage>
</organism>
<evidence type="ECO:0000313" key="2">
    <source>
        <dbReference type="EMBL" id="KAL1517635.1"/>
    </source>
</evidence>
<gene>
    <name evidence="2" type="ORF">ABEB36_001373</name>
</gene>
<evidence type="ECO:0000313" key="3">
    <source>
        <dbReference type="Proteomes" id="UP001566132"/>
    </source>
</evidence>
<dbReference type="InterPro" id="IPR036047">
    <property type="entry name" value="F-box-like_dom_sf"/>
</dbReference>
<dbReference type="Pfam" id="PF00646">
    <property type="entry name" value="F-box"/>
    <property type="match status" value="1"/>
</dbReference>